<dbReference type="PANTHER" id="PTHR46118:SF4">
    <property type="entry name" value="PROTEIN ABHD11"/>
    <property type="match status" value="1"/>
</dbReference>
<evidence type="ECO:0000256" key="3">
    <source>
        <dbReference type="ARBA" id="ARBA00026104"/>
    </source>
</evidence>
<dbReference type="EC" id="3.1.1.116" evidence="3"/>
<proteinExistence type="inferred from homology"/>
<evidence type="ECO:0000256" key="8">
    <source>
        <dbReference type="ARBA" id="ARBA00048283"/>
    </source>
</evidence>
<dbReference type="PANTHER" id="PTHR46118">
    <property type="entry name" value="PROTEIN ABHD11"/>
    <property type="match status" value="1"/>
</dbReference>
<comment type="catalytic activity">
    <reaction evidence="6">
        <text>a 1,3-diacyl-sn-glycerol + H2O = a 1-acyl-sn-glycerol + a fatty acid + H(+)</text>
        <dbReference type="Rhea" id="RHEA:38503"/>
        <dbReference type="ChEBI" id="CHEBI:15377"/>
        <dbReference type="ChEBI" id="CHEBI:15378"/>
        <dbReference type="ChEBI" id="CHEBI:28868"/>
        <dbReference type="ChEBI" id="CHEBI:64683"/>
        <dbReference type="ChEBI" id="CHEBI:77272"/>
    </reaction>
</comment>
<keyword evidence="2" id="KW-0378">Hydrolase</keyword>
<dbReference type="Proteomes" id="UP000886998">
    <property type="component" value="Unassembled WGS sequence"/>
</dbReference>
<dbReference type="InterPro" id="IPR000073">
    <property type="entry name" value="AB_hydrolase_1"/>
</dbReference>
<dbReference type="GO" id="GO:0052689">
    <property type="term" value="F:carboxylic ester hydrolase activity"/>
    <property type="evidence" value="ECO:0007669"/>
    <property type="project" value="TreeGrafter"/>
</dbReference>
<comment type="catalytic activity">
    <reaction evidence="9">
        <text>1,2-didecanoylglycerol + H2O = decanoylglycerol + decanoate + H(+)</text>
        <dbReference type="Rhea" id="RHEA:48596"/>
        <dbReference type="ChEBI" id="CHEBI:11152"/>
        <dbReference type="ChEBI" id="CHEBI:15377"/>
        <dbReference type="ChEBI" id="CHEBI:15378"/>
        <dbReference type="ChEBI" id="CHEBI:27689"/>
        <dbReference type="ChEBI" id="CHEBI:90605"/>
    </reaction>
</comment>
<evidence type="ECO:0000313" key="13">
    <source>
        <dbReference type="EMBL" id="GFS41655.1"/>
    </source>
</evidence>
<evidence type="ECO:0000256" key="10">
    <source>
        <dbReference type="ARBA" id="ARBA00048513"/>
    </source>
</evidence>
<reference evidence="13" key="1">
    <citation type="submission" date="2020-08" db="EMBL/GenBank/DDBJ databases">
        <title>Multicomponent nature underlies the extraordinary mechanical properties of spider dragline silk.</title>
        <authorList>
            <person name="Kono N."/>
            <person name="Nakamura H."/>
            <person name="Mori M."/>
            <person name="Yoshida Y."/>
            <person name="Ohtoshi R."/>
            <person name="Malay A.D."/>
            <person name="Moran D.A.P."/>
            <person name="Tomita M."/>
            <person name="Numata K."/>
            <person name="Arakawa K."/>
        </authorList>
    </citation>
    <scope>NUCLEOTIDE SEQUENCE</scope>
</reference>
<comment type="catalytic activity">
    <reaction evidence="5">
        <text>a 1,2-diacyl-sn-glycerol + H2O = a 2-acylglycerol + a fatty acid + H(+)</text>
        <dbReference type="Rhea" id="RHEA:33275"/>
        <dbReference type="ChEBI" id="CHEBI:15377"/>
        <dbReference type="ChEBI" id="CHEBI:15378"/>
        <dbReference type="ChEBI" id="CHEBI:17389"/>
        <dbReference type="ChEBI" id="CHEBI:17815"/>
        <dbReference type="ChEBI" id="CHEBI:28868"/>
        <dbReference type="EC" id="3.1.1.116"/>
    </reaction>
</comment>
<comment type="caution">
    <text evidence="13">The sequence shown here is derived from an EMBL/GenBank/DDBJ whole genome shotgun (WGS) entry which is preliminary data.</text>
</comment>
<evidence type="ECO:0000256" key="1">
    <source>
        <dbReference type="ARBA" id="ARBA00008645"/>
    </source>
</evidence>
<dbReference type="OrthoDB" id="6421323at2759"/>
<dbReference type="Pfam" id="PF00561">
    <property type="entry name" value="Abhydrolase_1"/>
    <property type="match status" value="1"/>
</dbReference>
<feature type="domain" description="AB hydrolase-1" evidence="12">
    <location>
        <begin position="82"/>
        <end position="325"/>
    </location>
</feature>
<evidence type="ECO:0000313" key="14">
    <source>
        <dbReference type="Proteomes" id="UP000886998"/>
    </source>
</evidence>
<evidence type="ECO:0000256" key="2">
    <source>
        <dbReference type="ARBA" id="ARBA00022801"/>
    </source>
</evidence>
<evidence type="ECO:0000256" key="7">
    <source>
        <dbReference type="ARBA" id="ARBA00044064"/>
    </source>
</evidence>
<sequence length="350" mass="39171">METGIKPPSAKYRDTASGFLAKRISDYVAAHSDHFQFSRNTSTSMPSNETKCHEPAPKNFVPVHINYTTFGPKEGPDERLAPIILQHGALSSKENWGNIPQILADETKRKVFALDARSHGDSGWSEASDRKMFAQDLIHFMNTNGITKCILIGHSMGGMSGLLAALMQPTMFEMLFLEDCAVGPLPQRLRDLLPIYGNLLQEIVSEIPPNVNEDEAWIFIKEKMKTLMPKDSSNVKKRRSRGVPVVLKHQPDGRYSLKADLASAISFLTSSPDSKGIYEGPAFFIYGTHSPYEVYNDEECIKKHFPNAELIPVEGAGHAIHMSHPDEFMEIILKHLKNVQNNHGFQKNKL</sequence>
<evidence type="ECO:0000256" key="11">
    <source>
        <dbReference type="ARBA" id="ARBA00048919"/>
    </source>
</evidence>
<keyword evidence="14" id="KW-1185">Reference proteome</keyword>
<accession>A0A8X6MCT7</accession>
<organism evidence="13 14">
    <name type="scientific">Trichonephila inaurata madagascariensis</name>
    <dbReference type="NCBI Taxonomy" id="2747483"/>
    <lineage>
        <taxon>Eukaryota</taxon>
        <taxon>Metazoa</taxon>
        <taxon>Ecdysozoa</taxon>
        <taxon>Arthropoda</taxon>
        <taxon>Chelicerata</taxon>
        <taxon>Arachnida</taxon>
        <taxon>Araneae</taxon>
        <taxon>Araneomorphae</taxon>
        <taxon>Entelegynae</taxon>
        <taxon>Araneoidea</taxon>
        <taxon>Nephilidae</taxon>
        <taxon>Trichonephila</taxon>
        <taxon>Trichonephila inaurata</taxon>
    </lineage>
</organism>
<evidence type="ECO:0000256" key="4">
    <source>
        <dbReference type="ARBA" id="ARBA00042703"/>
    </source>
</evidence>
<dbReference type="EMBL" id="BMAV01025468">
    <property type="protein sequence ID" value="GFS41655.1"/>
    <property type="molecule type" value="Genomic_DNA"/>
</dbReference>
<evidence type="ECO:0000256" key="5">
    <source>
        <dbReference type="ARBA" id="ARBA00043667"/>
    </source>
</evidence>
<dbReference type="Gene3D" id="3.40.50.1820">
    <property type="entry name" value="alpha/beta hydrolase"/>
    <property type="match status" value="1"/>
</dbReference>
<dbReference type="SUPFAM" id="SSF53474">
    <property type="entry name" value="alpha/beta-Hydrolases"/>
    <property type="match status" value="1"/>
</dbReference>
<comment type="catalytic activity">
    <reaction evidence="11">
        <text>1-octadecanoyl-2-(5Z,8Z,11Z,14Z-eicosatetraenoyl)-sn-glycerol + H2O = 2-(5Z,8Z,11Z,14Z-eicosatetraenoyl)-glycerol + octadecanoate + H(+)</text>
        <dbReference type="Rhea" id="RHEA:38507"/>
        <dbReference type="ChEBI" id="CHEBI:15377"/>
        <dbReference type="ChEBI" id="CHEBI:15378"/>
        <dbReference type="ChEBI" id="CHEBI:25629"/>
        <dbReference type="ChEBI" id="CHEBI:52392"/>
        <dbReference type="ChEBI" id="CHEBI:75728"/>
    </reaction>
</comment>
<dbReference type="InterPro" id="IPR029058">
    <property type="entry name" value="AB_hydrolase_fold"/>
</dbReference>
<gene>
    <name evidence="13" type="primary">X975_07248</name>
    <name evidence="13" type="ORF">TNIN_133691</name>
</gene>
<dbReference type="AlphaFoldDB" id="A0A8X6MCT7"/>
<comment type="catalytic activity">
    <reaction evidence="10">
        <text>1-octadecanoyl-2-(9Z-octadecenoyl)-sn-glycerol + H2O = 2-(9Z-octadecenoyl)-glycerol + octadecanoate + H(+)</text>
        <dbReference type="Rhea" id="RHEA:77103"/>
        <dbReference type="ChEBI" id="CHEBI:15377"/>
        <dbReference type="ChEBI" id="CHEBI:15378"/>
        <dbReference type="ChEBI" id="CHEBI:25629"/>
        <dbReference type="ChEBI" id="CHEBI:73990"/>
        <dbReference type="ChEBI" id="CHEBI:75468"/>
    </reaction>
</comment>
<protein>
    <recommendedName>
        <fullName evidence="7">sn-1-specific diacylglycerol lipase ABHD11</fullName>
        <ecNumber evidence="3">3.1.1.116</ecNumber>
    </recommendedName>
    <alternativeName>
        <fullName evidence="4">Alpha/beta hydrolase domain-containing protein 11</fullName>
    </alternativeName>
</protein>
<evidence type="ECO:0000256" key="6">
    <source>
        <dbReference type="ARBA" id="ARBA00043742"/>
    </source>
</evidence>
<name>A0A8X6MCT7_9ARAC</name>
<comment type="similarity">
    <text evidence="1">Belongs to the AB hydrolase superfamily.</text>
</comment>
<comment type="catalytic activity">
    <reaction evidence="8">
        <text>1-octadecanoyl-2-(4Z,7Z,10Z,13Z,16Z,19Z-docosahexaenoyl)-sn-glycerol + H2O = 2-(4Z,7Z,10Z,13Z,16Z,19Z-docosahexaenoyl)-glycerol + octadecanoate + H(+)</text>
        <dbReference type="Rhea" id="RHEA:77107"/>
        <dbReference type="ChEBI" id="CHEBI:15377"/>
        <dbReference type="ChEBI" id="CHEBI:15378"/>
        <dbReference type="ChEBI" id="CHEBI:25629"/>
        <dbReference type="ChEBI" id="CHEBI:77129"/>
        <dbReference type="ChEBI" id="CHEBI:186738"/>
    </reaction>
</comment>
<evidence type="ECO:0000259" key="12">
    <source>
        <dbReference type="Pfam" id="PF00561"/>
    </source>
</evidence>
<evidence type="ECO:0000256" key="9">
    <source>
        <dbReference type="ARBA" id="ARBA00048504"/>
    </source>
</evidence>